<feature type="compositionally biased region" description="Polar residues" evidence="1">
    <location>
        <begin position="1"/>
        <end position="10"/>
    </location>
</feature>
<name>A0AA40BQI5_9PEZI</name>
<keyword evidence="3" id="KW-1185">Reference proteome</keyword>
<comment type="caution">
    <text evidence="2">The sequence shown here is derived from an EMBL/GenBank/DDBJ whole genome shotgun (WGS) entry which is preliminary data.</text>
</comment>
<evidence type="ECO:0000313" key="2">
    <source>
        <dbReference type="EMBL" id="KAK0738466.1"/>
    </source>
</evidence>
<feature type="compositionally biased region" description="Polar residues" evidence="1">
    <location>
        <begin position="19"/>
        <end position="37"/>
    </location>
</feature>
<accession>A0AA40BQI5</accession>
<dbReference type="EMBL" id="JAUKUD010000007">
    <property type="protein sequence ID" value="KAK0738466.1"/>
    <property type="molecule type" value="Genomic_DNA"/>
</dbReference>
<proteinExistence type="predicted"/>
<organism evidence="2 3">
    <name type="scientific">Schizothecium vesticola</name>
    <dbReference type="NCBI Taxonomy" id="314040"/>
    <lineage>
        <taxon>Eukaryota</taxon>
        <taxon>Fungi</taxon>
        <taxon>Dikarya</taxon>
        <taxon>Ascomycota</taxon>
        <taxon>Pezizomycotina</taxon>
        <taxon>Sordariomycetes</taxon>
        <taxon>Sordariomycetidae</taxon>
        <taxon>Sordariales</taxon>
        <taxon>Schizotheciaceae</taxon>
        <taxon>Schizothecium</taxon>
    </lineage>
</organism>
<gene>
    <name evidence="2" type="ORF">B0T18DRAFT_422097</name>
</gene>
<evidence type="ECO:0000256" key="1">
    <source>
        <dbReference type="SAM" id="MobiDB-lite"/>
    </source>
</evidence>
<dbReference type="AlphaFoldDB" id="A0AA40BQI5"/>
<reference evidence="2" key="1">
    <citation type="submission" date="2023-06" db="EMBL/GenBank/DDBJ databases">
        <title>Genome-scale phylogeny and comparative genomics of the fungal order Sordariales.</title>
        <authorList>
            <consortium name="Lawrence Berkeley National Laboratory"/>
            <person name="Hensen N."/>
            <person name="Bonometti L."/>
            <person name="Westerberg I."/>
            <person name="Brannstrom I.O."/>
            <person name="Guillou S."/>
            <person name="Cros-Aarteil S."/>
            <person name="Calhoun S."/>
            <person name="Haridas S."/>
            <person name="Kuo A."/>
            <person name="Mondo S."/>
            <person name="Pangilinan J."/>
            <person name="Riley R."/>
            <person name="LaButti K."/>
            <person name="Andreopoulos B."/>
            <person name="Lipzen A."/>
            <person name="Chen C."/>
            <person name="Yanf M."/>
            <person name="Daum C."/>
            <person name="Ng V."/>
            <person name="Clum A."/>
            <person name="Steindorff A."/>
            <person name="Ohm R."/>
            <person name="Martin F."/>
            <person name="Silar P."/>
            <person name="Natvig D."/>
            <person name="Lalanne C."/>
            <person name="Gautier V."/>
            <person name="Ament-velasquez S.L."/>
            <person name="Kruys A."/>
            <person name="Hutchinson M.I."/>
            <person name="Powell A.J."/>
            <person name="Barry K."/>
            <person name="Miller A.N."/>
            <person name="Grigoriev I.V."/>
            <person name="Debuchy R."/>
            <person name="Gladieux P."/>
            <person name="Thoren M.H."/>
            <person name="Johannesson H."/>
        </authorList>
    </citation>
    <scope>NUCLEOTIDE SEQUENCE</scope>
    <source>
        <strain evidence="2">SMH3187-1</strain>
    </source>
</reference>
<dbReference type="PANTHER" id="PTHR41390">
    <property type="entry name" value="CHROMOSOME 7, WHOLE GENOME SHOTGUN SEQUENCE"/>
    <property type="match status" value="1"/>
</dbReference>
<protein>
    <submittedName>
        <fullName evidence="2">Uncharacterized protein</fullName>
    </submittedName>
</protein>
<sequence>MKRIVGTSTPEGGAEEGSSIPTPEQPSQKPKASNTPGTMGAKRGFLPPEIMAILAPSLQVGTGVGAVGLFAGAVHGIAKSGSPILFSLVTGVQWFALSSSYMGARTAGLRLYGGDGHEVRPIDKLKVSTAAGGFAGMVAGALRGASKNIIYGTIAFSCWGGVGQLVMNAFGAAAGKASENKSDEPRGGILGSKYSPLTFLSDKEYETILEEKLLRIEAEIAVVDDNIKELRDNEAKVAKQSPGETQGLEK</sequence>
<feature type="region of interest" description="Disordered" evidence="1">
    <location>
        <begin position="1"/>
        <end position="41"/>
    </location>
</feature>
<dbReference type="PANTHER" id="PTHR41390:SF1">
    <property type="entry name" value="NADH-UBIQUINONE OXIDOREDUCTASE 213 KDA SUBUNIT"/>
    <property type="match status" value="1"/>
</dbReference>
<evidence type="ECO:0000313" key="3">
    <source>
        <dbReference type="Proteomes" id="UP001172155"/>
    </source>
</evidence>
<dbReference type="Proteomes" id="UP001172155">
    <property type="component" value="Unassembled WGS sequence"/>
</dbReference>